<dbReference type="InterPro" id="IPR029063">
    <property type="entry name" value="SAM-dependent_MTases_sf"/>
</dbReference>
<dbReference type="CDD" id="cd02440">
    <property type="entry name" value="AdoMet_MTases"/>
    <property type="match status" value="1"/>
</dbReference>
<reference evidence="2 4" key="1">
    <citation type="submission" date="2014-03" db="EMBL/GenBank/DDBJ databases">
        <title>Complete genome sequence of the Radio-Resistant Rubrobacter radiotolerans RSPS-4.</title>
        <authorList>
            <person name="Egas C.C."/>
            <person name="Barroso C.C."/>
            <person name="Froufe H.J.C."/>
            <person name="Pacheco J.J."/>
            <person name="Albuquerque L.L."/>
            <person name="da Costa M.M.S."/>
        </authorList>
    </citation>
    <scope>NUCLEOTIDE SEQUENCE [LARGE SCALE GENOMIC DNA]</scope>
    <source>
        <strain evidence="2 4">RSPS-4</strain>
    </source>
</reference>
<dbReference type="EMBL" id="CP007514">
    <property type="protein sequence ID" value="AHY45807.1"/>
    <property type="molecule type" value="Genomic_DNA"/>
</dbReference>
<dbReference type="HOGENOM" id="CLU_1045396_0_0_11"/>
<sequence>MTGPGDPLTAGERDRYERDLIAFSDRELDRLGDVRGRSLLYAGGTSPVWIEGLAERLGPSGSLTVLDLDRESLAVVREGFAPDDLPLAPRYVFGDVFGLPFSEAAFDLVYSSGLLHELDVGGRPDGPLGALREMYRVARPGGVVLASDFVSDPASGVPAAQVEEETIVAEVARLLGGARLFGIGPAARLEEAASTAFPGSRVERHPPFPIRHLDRLFLAQPEPEGLGYLSPDAARPLRARWQALRGRVAREGYTRPATATVRISRV</sequence>
<gene>
    <name evidence="2" type="ORF">RradSPS_0524</name>
    <name evidence="3" type="ORF">SIL72_04170</name>
</gene>
<evidence type="ECO:0000313" key="4">
    <source>
        <dbReference type="Proteomes" id="UP000025229"/>
    </source>
</evidence>
<dbReference type="Proteomes" id="UP001281130">
    <property type="component" value="Unassembled WGS sequence"/>
</dbReference>
<accession>A0A023X001</accession>
<dbReference type="GO" id="GO:0008757">
    <property type="term" value="F:S-adenosylmethionine-dependent methyltransferase activity"/>
    <property type="evidence" value="ECO:0007669"/>
    <property type="project" value="InterPro"/>
</dbReference>
<dbReference type="KEGG" id="rrd:RradSPS_0524"/>
<keyword evidence="2" id="KW-0489">Methyltransferase</keyword>
<dbReference type="OrthoDB" id="5241844at2"/>
<evidence type="ECO:0000313" key="2">
    <source>
        <dbReference type="EMBL" id="AHY45807.1"/>
    </source>
</evidence>
<dbReference type="Proteomes" id="UP000025229">
    <property type="component" value="Chromosome"/>
</dbReference>
<dbReference type="InterPro" id="IPR013216">
    <property type="entry name" value="Methyltransf_11"/>
</dbReference>
<reference evidence="3" key="2">
    <citation type="submission" date="2023-11" db="EMBL/GenBank/DDBJ databases">
        <title>MicrobeMod: A computational toolkit for identifying prokaryotic methylation and restriction-modification with nanopore sequencing.</title>
        <authorList>
            <person name="Crits-Christoph A."/>
            <person name="Kang S.C."/>
            <person name="Lee H."/>
            <person name="Ostrov N."/>
        </authorList>
    </citation>
    <scope>NUCLEOTIDE SEQUENCE</scope>
    <source>
        <strain evidence="3">ATCC 51242</strain>
    </source>
</reference>
<dbReference type="SUPFAM" id="SSF53335">
    <property type="entry name" value="S-adenosyl-L-methionine-dependent methyltransferases"/>
    <property type="match status" value="1"/>
</dbReference>
<feature type="domain" description="Methyltransferase type 11" evidence="1">
    <location>
        <begin position="56"/>
        <end position="145"/>
    </location>
</feature>
<dbReference type="STRING" id="42256.RradSPS_0524"/>
<evidence type="ECO:0000259" key="1">
    <source>
        <dbReference type="Pfam" id="PF08241"/>
    </source>
</evidence>
<organism evidence="2 4">
    <name type="scientific">Rubrobacter radiotolerans</name>
    <name type="common">Arthrobacter radiotolerans</name>
    <dbReference type="NCBI Taxonomy" id="42256"/>
    <lineage>
        <taxon>Bacteria</taxon>
        <taxon>Bacillati</taxon>
        <taxon>Actinomycetota</taxon>
        <taxon>Rubrobacteria</taxon>
        <taxon>Rubrobacterales</taxon>
        <taxon>Rubrobacteraceae</taxon>
        <taxon>Rubrobacter</taxon>
    </lineage>
</organism>
<evidence type="ECO:0000313" key="3">
    <source>
        <dbReference type="EMBL" id="MDX5893221.1"/>
    </source>
</evidence>
<dbReference type="EMBL" id="JAWXXX010000001">
    <property type="protein sequence ID" value="MDX5893221.1"/>
    <property type="molecule type" value="Genomic_DNA"/>
</dbReference>
<dbReference type="EC" id="2.1.-.-" evidence="3"/>
<keyword evidence="2" id="KW-0808">Transferase</keyword>
<dbReference type="RefSeq" id="WP_038680499.1">
    <property type="nucleotide sequence ID" value="NZ_CP007514.1"/>
</dbReference>
<dbReference type="AlphaFoldDB" id="A0A023X001"/>
<dbReference type="Gene3D" id="3.40.50.150">
    <property type="entry name" value="Vaccinia Virus protein VP39"/>
    <property type="match status" value="1"/>
</dbReference>
<dbReference type="GO" id="GO:0032259">
    <property type="term" value="P:methylation"/>
    <property type="evidence" value="ECO:0007669"/>
    <property type="project" value="UniProtKB-KW"/>
</dbReference>
<name>A0A023X001_RUBRA</name>
<proteinExistence type="predicted"/>
<keyword evidence="4" id="KW-1185">Reference proteome</keyword>
<dbReference type="eggNOG" id="COG2226">
    <property type="taxonomic scope" value="Bacteria"/>
</dbReference>
<dbReference type="Pfam" id="PF08241">
    <property type="entry name" value="Methyltransf_11"/>
    <property type="match status" value="1"/>
</dbReference>
<protein>
    <submittedName>
        <fullName evidence="3">Class I SAM-dependent methyltransferase</fullName>
        <ecNumber evidence="3">2.1.-.-</ecNumber>
    </submittedName>
    <submittedName>
        <fullName evidence="2">Methyltransferase domain</fullName>
    </submittedName>
</protein>